<organism evidence="1 2">
    <name type="scientific">Parabacteroides goldsteinii DSM 19448 = WAL 12034</name>
    <dbReference type="NCBI Taxonomy" id="927665"/>
    <lineage>
        <taxon>Bacteria</taxon>
        <taxon>Pseudomonadati</taxon>
        <taxon>Bacteroidota</taxon>
        <taxon>Bacteroidia</taxon>
        <taxon>Bacteroidales</taxon>
        <taxon>Tannerellaceae</taxon>
        <taxon>Parabacteroides</taxon>
    </lineage>
</organism>
<dbReference type="EMBL" id="AQHV01000026">
    <property type="protein sequence ID" value="KKB47276.1"/>
    <property type="molecule type" value="Genomic_DNA"/>
</dbReference>
<sequence length="304" mass="36054">MKTVKMKSESSRSWFERQHILSMEKYISKEQYQGKDMSEIIEEVNENLYRGQFLGIEHSYSKALEIFFKEKVQDSRDIIFWWNETFFHLNLLPGTRAGKRDENDGSILFMIEKISFTQEPLFTYVLLQLEPNLQLDIIDTYERYTAKDIRFKIYSRSKFKIDGTVERVPCSNTCEAINECLQLKRIPEVTYRFRLSDSKEKMDFKGEGVDYRDLSFVKKYPHLFNDDKLPYKDLLHYIGYLAPACRDAFLLQCAGFFMKEIMDIQYREGFLKNMKISTVHSRTIVARRKLENILLREGLLGGCD</sequence>
<evidence type="ECO:0000313" key="1">
    <source>
        <dbReference type="EMBL" id="KKB47276.1"/>
    </source>
</evidence>
<gene>
    <name evidence="1" type="ORF">HMPREF1535_04686</name>
</gene>
<evidence type="ECO:0000313" key="2">
    <source>
        <dbReference type="Proteomes" id="UP000033047"/>
    </source>
</evidence>
<dbReference type="Proteomes" id="UP000033047">
    <property type="component" value="Unassembled WGS sequence"/>
</dbReference>
<dbReference type="HOGENOM" id="CLU_914812_0_0_10"/>
<name>A0A0F5IP14_9BACT</name>
<proteinExistence type="predicted"/>
<dbReference type="PATRIC" id="fig|927665.4.peg.4806"/>
<comment type="caution">
    <text evidence="1">The sequence shown here is derived from an EMBL/GenBank/DDBJ whole genome shotgun (WGS) entry which is preliminary data.</text>
</comment>
<dbReference type="RefSeq" id="WP_046147726.1">
    <property type="nucleotide sequence ID" value="NZ_KQ033914.1"/>
</dbReference>
<reference evidence="1 2" key="1">
    <citation type="submission" date="2013-04" db="EMBL/GenBank/DDBJ databases">
        <title>The Genome Sequence of Parabacteroides goldsteinii DSM 19448.</title>
        <authorList>
            <consortium name="The Broad Institute Genomics Platform"/>
            <person name="Earl A."/>
            <person name="Ward D."/>
            <person name="Feldgarden M."/>
            <person name="Gevers D."/>
            <person name="Martens E."/>
            <person name="Sakamoto M."/>
            <person name="Benno Y."/>
            <person name="Song Y."/>
            <person name="Liu C."/>
            <person name="Lee J."/>
            <person name="Bolanos M."/>
            <person name="Vaisanen M.L."/>
            <person name="Finegold S.M."/>
            <person name="Walker B."/>
            <person name="Young S."/>
            <person name="Zeng Q."/>
            <person name="Gargeya S."/>
            <person name="Fitzgerald M."/>
            <person name="Haas B."/>
            <person name="Abouelleil A."/>
            <person name="Allen A.W."/>
            <person name="Alvarado L."/>
            <person name="Arachchi H.M."/>
            <person name="Berlin A.M."/>
            <person name="Chapman S.B."/>
            <person name="Gainer-Dewar J."/>
            <person name="Goldberg J."/>
            <person name="Griggs A."/>
            <person name="Gujja S."/>
            <person name="Hansen M."/>
            <person name="Howarth C."/>
            <person name="Imamovic A."/>
            <person name="Ireland A."/>
            <person name="Larimer J."/>
            <person name="McCowan C."/>
            <person name="Murphy C."/>
            <person name="Pearson M."/>
            <person name="Poon T.W."/>
            <person name="Priest M."/>
            <person name="Roberts A."/>
            <person name="Saif S."/>
            <person name="Shea T."/>
            <person name="Sisk P."/>
            <person name="Sykes S."/>
            <person name="Wortman J."/>
            <person name="Nusbaum C."/>
            <person name="Birren B."/>
        </authorList>
    </citation>
    <scope>NUCLEOTIDE SEQUENCE [LARGE SCALE GENOMIC DNA]</scope>
    <source>
        <strain evidence="1 2">DSM 19448</strain>
    </source>
</reference>
<dbReference type="AlphaFoldDB" id="A0A0F5IP14"/>
<protein>
    <submittedName>
        <fullName evidence="1">Uncharacterized protein</fullName>
    </submittedName>
</protein>
<accession>A0A0F5IP14</accession>